<keyword evidence="2" id="KW-1185">Reference proteome</keyword>
<dbReference type="EMBL" id="JANBPG010000667">
    <property type="protein sequence ID" value="KAJ1894632.1"/>
    <property type="molecule type" value="Genomic_DNA"/>
</dbReference>
<comment type="caution">
    <text evidence="1">The sequence shown here is derived from an EMBL/GenBank/DDBJ whole genome shotgun (WGS) entry which is preliminary data.</text>
</comment>
<organism evidence="1 2">
    <name type="scientific">Kickxella alabastrina</name>
    <dbReference type="NCBI Taxonomy" id="61397"/>
    <lineage>
        <taxon>Eukaryota</taxon>
        <taxon>Fungi</taxon>
        <taxon>Fungi incertae sedis</taxon>
        <taxon>Zoopagomycota</taxon>
        <taxon>Kickxellomycotina</taxon>
        <taxon>Kickxellomycetes</taxon>
        <taxon>Kickxellales</taxon>
        <taxon>Kickxellaceae</taxon>
        <taxon>Kickxella</taxon>
    </lineage>
</organism>
<proteinExistence type="predicted"/>
<name>A0ACC1IFS4_9FUNG</name>
<accession>A0ACC1IFS4</accession>
<sequence>MALASAEPNRFAARSFVPTVSIAHKRKRLELVLSILGNPVVIQDIQQRKAVVRGTVAIISRQIQRAREVTLQLTGTTALTNAQQMGGSTTSTHTFFKLEQTLSQPMLSSKRHSHSHSHNCNQYAVGTYTVPFEFVLEEVYLLPMTLHVPKCTVDYAITATATAAKAPASEIRPKHGLLGAVSRLWPFGPRAVRAQAGLALVRYPPIGDPGTFVACIQPDTRTGVLCVFAGGDSALVYRVRMQANAAAPGDGIGFLLDIFMSAATPKTSGALSSSSAGSSSSSSNGHNSYSRGISTNGNTSIEPNRSHHAIGSRCYKVRAQLVQKVRYLTNHDLVADANDDVYMFWTKRVVAEEKVADILDLAATVDELQTTHVQWTLAVPHDAQGSLQSKEIQVQYDVYVDFFPLRHEPAGFSARGMLESIIAKPGSHPVSCKLPLLIMPVPVSALLASPPVYAAD</sequence>
<dbReference type="Proteomes" id="UP001150581">
    <property type="component" value="Unassembled WGS sequence"/>
</dbReference>
<protein>
    <submittedName>
        <fullName evidence="1">Uncharacterized protein</fullName>
    </submittedName>
</protein>
<reference evidence="1" key="1">
    <citation type="submission" date="2022-07" db="EMBL/GenBank/DDBJ databases">
        <title>Phylogenomic reconstructions and comparative analyses of Kickxellomycotina fungi.</title>
        <authorList>
            <person name="Reynolds N.K."/>
            <person name="Stajich J.E."/>
            <person name="Barry K."/>
            <person name="Grigoriev I.V."/>
            <person name="Crous P."/>
            <person name="Smith M.E."/>
        </authorList>
    </citation>
    <scope>NUCLEOTIDE SEQUENCE</scope>
    <source>
        <strain evidence="1">Benny 63K</strain>
    </source>
</reference>
<gene>
    <name evidence="1" type="ORF">LPJ66_005071</name>
</gene>
<evidence type="ECO:0000313" key="2">
    <source>
        <dbReference type="Proteomes" id="UP001150581"/>
    </source>
</evidence>
<evidence type="ECO:0000313" key="1">
    <source>
        <dbReference type="EMBL" id="KAJ1894632.1"/>
    </source>
</evidence>